<keyword evidence="3" id="KW-0808">Transferase</keyword>
<sequence>MEFRMSSPQDKPDKTQRMRPRRSQLTVLSPSDIERINDAALHLLEQVGFSDVTPSGAEAMTRAGALVGADGRIRFPRRMVLASIDKAARGFTLFGQDSSHDLPLGTARVHYGTAGAAVQFVEAETGLYREARLQDLYDAARLAESLPHIHFFQRPMVARDIADPLAMDINTLYACLSGTTKHVGTSFAVREHVAPALDMVHMVAGGEAKFRARPFVSNSNAFVISPMQFAEQACGVLEACVAGGLPILLLATGQAGSTAPQSLAGAVAQTVAEVLAGLVYVNALKPGHPAIFGAWPFASDPRSGKMASGSAEQSLLAAACAEMAGFYDLPCGSGAGMTEARLPDIQSGYEKGMTEVMAGFAGLDLVYEAAGMHASLIGFCHESLILDNDLIGQCLRCLEGIEVTGETLSLDEIAAVCVDGPRHYLASDPVARDQRYRPALADRSGSQQRESSGWPSIVERATVEKNRLLTTFFPRHIPKTMDERIRARFGDLIQLPRAAMGL</sequence>
<dbReference type="Proteomes" id="UP000643405">
    <property type="component" value="Unassembled WGS sequence"/>
</dbReference>
<dbReference type="Pfam" id="PF06253">
    <property type="entry name" value="MTTB"/>
    <property type="match status" value="1"/>
</dbReference>
<evidence type="ECO:0000256" key="1">
    <source>
        <dbReference type="ARBA" id="ARBA00007137"/>
    </source>
</evidence>
<protein>
    <submittedName>
        <fullName evidence="5">Trimethylamine methyltransferase family protein</fullName>
    </submittedName>
</protein>
<evidence type="ECO:0000256" key="4">
    <source>
        <dbReference type="SAM" id="MobiDB-lite"/>
    </source>
</evidence>
<evidence type="ECO:0000313" key="5">
    <source>
        <dbReference type="EMBL" id="MBD0413307.1"/>
    </source>
</evidence>
<evidence type="ECO:0000256" key="2">
    <source>
        <dbReference type="ARBA" id="ARBA00022603"/>
    </source>
</evidence>
<dbReference type="InterPro" id="IPR038601">
    <property type="entry name" value="MttB-like_sf"/>
</dbReference>
<dbReference type="AlphaFoldDB" id="A0A8J6U6L4"/>
<keyword evidence="6" id="KW-1185">Reference proteome</keyword>
<gene>
    <name evidence="5" type="ORF">ICI42_01380</name>
</gene>
<name>A0A8J6U6L4_9HYPH</name>
<keyword evidence="2 5" id="KW-0489">Methyltransferase</keyword>
<evidence type="ECO:0000256" key="3">
    <source>
        <dbReference type="ARBA" id="ARBA00022679"/>
    </source>
</evidence>
<dbReference type="Gene3D" id="3.20.20.480">
    <property type="entry name" value="Trimethylamine methyltransferase-like"/>
    <property type="match status" value="1"/>
</dbReference>
<feature type="region of interest" description="Disordered" evidence="4">
    <location>
        <begin position="1"/>
        <end position="23"/>
    </location>
</feature>
<organism evidence="5 6">
    <name type="scientific">Oryzicola mucosus</name>
    <dbReference type="NCBI Taxonomy" id="2767425"/>
    <lineage>
        <taxon>Bacteria</taxon>
        <taxon>Pseudomonadati</taxon>
        <taxon>Pseudomonadota</taxon>
        <taxon>Alphaproteobacteria</taxon>
        <taxon>Hyphomicrobiales</taxon>
        <taxon>Phyllobacteriaceae</taxon>
        <taxon>Oryzicola</taxon>
    </lineage>
</organism>
<dbReference type="InterPro" id="IPR010426">
    <property type="entry name" value="MTTB_MeTrfase"/>
</dbReference>
<reference evidence="5" key="1">
    <citation type="submission" date="2020-09" db="EMBL/GenBank/DDBJ databases">
        <title>Genome seq and assembly of Tianweitania sp.</title>
        <authorList>
            <person name="Chhetri G."/>
        </authorList>
    </citation>
    <scope>NUCLEOTIDE SEQUENCE</scope>
    <source>
        <strain evidence="5">Rool2</strain>
    </source>
</reference>
<dbReference type="GO" id="GO:0008168">
    <property type="term" value="F:methyltransferase activity"/>
    <property type="evidence" value="ECO:0007669"/>
    <property type="project" value="UniProtKB-KW"/>
</dbReference>
<comment type="similarity">
    <text evidence="1">Belongs to the trimethylamine methyltransferase family.</text>
</comment>
<comment type="caution">
    <text evidence="5">The sequence shown here is derived from an EMBL/GenBank/DDBJ whole genome shotgun (WGS) entry which is preliminary data.</text>
</comment>
<dbReference type="GO" id="GO:0032259">
    <property type="term" value="P:methylation"/>
    <property type="evidence" value="ECO:0007669"/>
    <property type="project" value="UniProtKB-KW"/>
</dbReference>
<dbReference type="EMBL" id="JACVVX010000001">
    <property type="protein sequence ID" value="MBD0413307.1"/>
    <property type="molecule type" value="Genomic_DNA"/>
</dbReference>
<proteinExistence type="inferred from homology"/>
<accession>A0A8J6U6L4</accession>
<dbReference type="GO" id="GO:0015948">
    <property type="term" value="P:methanogenesis"/>
    <property type="evidence" value="ECO:0007669"/>
    <property type="project" value="InterPro"/>
</dbReference>
<evidence type="ECO:0000313" key="6">
    <source>
        <dbReference type="Proteomes" id="UP000643405"/>
    </source>
</evidence>